<feature type="compositionally biased region" description="Pro residues" evidence="8">
    <location>
        <begin position="11"/>
        <end position="20"/>
    </location>
</feature>
<comment type="catalytic activity">
    <reaction evidence="7">
        <text>N-terminal N(alpha)-acetyl-L-cysteinyl-L-aspartyl-[protein] + H2O = N-terminal L-aspartyl-[protein] + N-acetyl-L-cysteine</text>
        <dbReference type="Rhea" id="RHEA:74579"/>
        <dbReference type="Rhea" id="RHEA-COMP:12669"/>
        <dbReference type="Rhea" id="RHEA-COMP:18395"/>
        <dbReference type="ChEBI" id="CHEBI:15377"/>
        <dbReference type="ChEBI" id="CHEBI:64720"/>
        <dbReference type="ChEBI" id="CHEBI:78236"/>
        <dbReference type="ChEBI" id="CHEBI:193599"/>
    </reaction>
    <physiologicalReaction direction="left-to-right" evidence="7">
        <dbReference type="Rhea" id="RHEA:74580"/>
    </physiologicalReaction>
</comment>
<dbReference type="OrthoDB" id="198816at2759"/>
<organism evidence="9 10">
    <name type="scientific">Bombyx mandarina</name>
    <name type="common">Wild silk moth</name>
    <name type="synonym">Wild silkworm</name>
    <dbReference type="NCBI Taxonomy" id="7092"/>
    <lineage>
        <taxon>Eukaryota</taxon>
        <taxon>Metazoa</taxon>
        <taxon>Ecdysozoa</taxon>
        <taxon>Arthropoda</taxon>
        <taxon>Hexapoda</taxon>
        <taxon>Insecta</taxon>
        <taxon>Pterygota</taxon>
        <taxon>Neoptera</taxon>
        <taxon>Endopterygota</taxon>
        <taxon>Lepidoptera</taxon>
        <taxon>Glossata</taxon>
        <taxon>Ditrysia</taxon>
        <taxon>Bombycoidea</taxon>
        <taxon>Bombycidae</taxon>
        <taxon>Bombycinae</taxon>
        <taxon>Bombyx</taxon>
    </lineage>
</organism>
<proteinExistence type="inferred from homology"/>
<evidence type="ECO:0000256" key="5">
    <source>
        <dbReference type="ARBA" id="ARBA00034848"/>
    </source>
</evidence>
<dbReference type="GeneID" id="114243865"/>
<dbReference type="RefSeq" id="XP_028031297.1">
    <property type="nucleotide sequence ID" value="XM_028175496.1"/>
</dbReference>
<dbReference type="GO" id="GO:0004177">
    <property type="term" value="F:aminopeptidase activity"/>
    <property type="evidence" value="ECO:0007669"/>
    <property type="project" value="UniProtKB-KW"/>
</dbReference>
<sequence>MSSTTTTPSTHAPPPPPPPLHPQTSLVNVKSSDLKTVSTNNVFVHFNSCQWAAHYPELREACTKNNLFLEKEPFKYKYKYIESVLQVGPTCGLVALSMLVDRKVTANEMLNIAKLSGYTGNGEMCSCKNMVKLVKEVFNLAGINNVTFELKIGNLFSSETIELLTDGAIILVPYDADCNHSPCLRNGHTAHWALICGILIDNPTESFELDANNIYVLCKHGKSKYLAIWKLADLDSSNKNLKEFSPKKGTDGSTYVLPDGGIGGEDGLCNQYLVFKGLNPN</sequence>
<evidence type="ECO:0000256" key="7">
    <source>
        <dbReference type="ARBA" id="ARBA00049041"/>
    </source>
</evidence>
<keyword evidence="9" id="KW-1185">Reference proteome</keyword>
<dbReference type="Pfam" id="PF21646">
    <property type="entry name" value="ACTMAP-like_C"/>
    <property type="match status" value="1"/>
</dbReference>
<gene>
    <name evidence="10" type="primary">LOC114243865</name>
</gene>
<evidence type="ECO:0000256" key="2">
    <source>
        <dbReference type="ARBA" id="ARBA00022670"/>
    </source>
</evidence>
<feature type="region of interest" description="Disordered" evidence="8">
    <location>
        <begin position="1"/>
        <end position="20"/>
    </location>
</feature>
<evidence type="ECO:0000256" key="6">
    <source>
        <dbReference type="ARBA" id="ARBA00034908"/>
    </source>
</evidence>
<evidence type="ECO:0000256" key="4">
    <source>
        <dbReference type="ARBA" id="ARBA00034725"/>
    </source>
</evidence>
<evidence type="ECO:0000256" key="8">
    <source>
        <dbReference type="SAM" id="MobiDB-lite"/>
    </source>
</evidence>
<evidence type="ECO:0000256" key="3">
    <source>
        <dbReference type="ARBA" id="ARBA00022801"/>
    </source>
</evidence>
<evidence type="ECO:0000313" key="10">
    <source>
        <dbReference type="RefSeq" id="XP_028031297.1"/>
    </source>
</evidence>
<evidence type="ECO:0000256" key="1">
    <source>
        <dbReference type="ARBA" id="ARBA00022438"/>
    </source>
</evidence>
<dbReference type="GO" id="GO:0006508">
    <property type="term" value="P:proteolysis"/>
    <property type="evidence" value="ECO:0007669"/>
    <property type="project" value="UniProtKB-KW"/>
</dbReference>
<dbReference type="Proteomes" id="UP000504629">
    <property type="component" value="Unplaced"/>
</dbReference>
<dbReference type="PANTHER" id="PTHR28631">
    <property type="entry name" value="UPF0692 PROTEIN C19ORF54"/>
    <property type="match status" value="1"/>
</dbReference>
<feature type="compositionally biased region" description="Low complexity" evidence="8">
    <location>
        <begin position="1"/>
        <end position="10"/>
    </location>
</feature>
<name>A0A6J2JQL5_BOMMA</name>
<keyword evidence="2" id="KW-0645">Protease</keyword>
<evidence type="ECO:0000313" key="9">
    <source>
        <dbReference type="Proteomes" id="UP000504629"/>
    </source>
</evidence>
<dbReference type="KEGG" id="bman:114243865"/>
<dbReference type="PANTHER" id="PTHR28631:SF1">
    <property type="entry name" value="ACTIN MATURATION PROTEASE"/>
    <property type="match status" value="1"/>
</dbReference>
<keyword evidence="1" id="KW-0031">Aminopeptidase</keyword>
<accession>A0A6J2JQL5</accession>
<protein>
    <recommendedName>
        <fullName evidence="5">Actin maturation protease</fullName>
    </recommendedName>
    <alternativeName>
        <fullName evidence="6">Actin aminopeptidase ACTMAP</fullName>
    </alternativeName>
</protein>
<keyword evidence="3" id="KW-0378">Hydrolase</keyword>
<comment type="similarity">
    <text evidence="4">Belongs to the ACTMAP family.</text>
</comment>
<dbReference type="InterPro" id="IPR040043">
    <property type="entry name" value="ACTMAP"/>
</dbReference>
<dbReference type="AlphaFoldDB" id="A0A6J2JQL5"/>
<reference evidence="10" key="1">
    <citation type="submission" date="2025-08" db="UniProtKB">
        <authorList>
            <consortium name="RefSeq"/>
        </authorList>
    </citation>
    <scope>IDENTIFICATION</scope>
    <source>
        <tissue evidence="10">Silk gland</tissue>
    </source>
</reference>